<dbReference type="AlphaFoldDB" id="A0A840R9U4"/>
<dbReference type="Pfam" id="PF13274">
    <property type="entry name" value="SocA_Panacea"/>
    <property type="match status" value="1"/>
</dbReference>
<evidence type="ECO:0000313" key="3">
    <source>
        <dbReference type="Proteomes" id="UP000536640"/>
    </source>
</evidence>
<accession>A0A840R9U4</accession>
<dbReference type="InterPro" id="IPR025272">
    <property type="entry name" value="SocA_Panacea"/>
</dbReference>
<sequence length="237" mass="26706">MDITKVTTLAQALLNFAQEQGSSGLTITSLTKLIYLADVYYARKNNGETYSGTEWRFHHFGPYSFQLSETIEKKIPNVQVETGETRDQGHSFKLIKLSDYAKTATMEDTKLGIGITSALQSNVRNFSGNLNSLLEYVYFHTEPMEGATPGDKLDFTKCEVINFKDFKPLPSKNKTADKIKKGKELLAALKAKKDAKKSNLGNYTPPKYDNHYNQSHILFDKTEDKSSDHIANLTFEI</sequence>
<gene>
    <name evidence="2" type="ORF">HNQ57_003381</name>
</gene>
<name>A0A840R9U4_9GAMM</name>
<feature type="domain" description="Antitoxin SocA-like Panacea" evidence="1">
    <location>
        <begin position="30"/>
        <end position="107"/>
    </location>
</feature>
<protein>
    <submittedName>
        <fullName evidence="2">Uncharacterized protein YwgA</fullName>
    </submittedName>
</protein>
<comment type="caution">
    <text evidence="2">The sequence shown here is derived from an EMBL/GenBank/DDBJ whole genome shotgun (WGS) entry which is preliminary data.</text>
</comment>
<proteinExistence type="predicted"/>
<keyword evidence="3" id="KW-1185">Reference proteome</keyword>
<organism evidence="2 3">
    <name type="scientific">Zhongshania antarctica</name>
    <dbReference type="NCBI Taxonomy" id="641702"/>
    <lineage>
        <taxon>Bacteria</taxon>
        <taxon>Pseudomonadati</taxon>
        <taxon>Pseudomonadota</taxon>
        <taxon>Gammaproteobacteria</taxon>
        <taxon>Cellvibrionales</taxon>
        <taxon>Spongiibacteraceae</taxon>
        <taxon>Zhongshania</taxon>
    </lineage>
</organism>
<dbReference type="Proteomes" id="UP000536640">
    <property type="component" value="Unassembled WGS sequence"/>
</dbReference>
<evidence type="ECO:0000313" key="2">
    <source>
        <dbReference type="EMBL" id="MBB5189081.1"/>
    </source>
</evidence>
<evidence type="ECO:0000259" key="1">
    <source>
        <dbReference type="Pfam" id="PF13274"/>
    </source>
</evidence>
<dbReference type="EMBL" id="JACHHW010000013">
    <property type="protein sequence ID" value="MBB5189081.1"/>
    <property type="molecule type" value="Genomic_DNA"/>
</dbReference>
<reference evidence="2 3" key="1">
    <citation type="submission" date="2020-08" db="EMBL/GenBank/DDBJ databases">
        <title>Genomic Encyclopedia of Type Strains, Phase IV (KMG-IV): sequencing the most valuable type-strain genomes for metagenomic binning, comparative biology and taxonomic classification.</title>
        <authorList>
            <person name="Goeker M."/>
        </authorList>
    </citation>
    <scope>NUCLEOTIDE SEQUENCE [LARGE SCALE GENOMIC DNA]</scope>
    <source>
        <strain evidence="2 3">DSM 25701</strain>
    </source>
</reference>
<dbReference type="RefSeq" id="WP_184464880.1">
    <property type="nucleotide sequence ID" value="NZ_JACHHW010000013.1"/>
</dbReference>